<dbReference type="PANTHER" id="PTHR43046">
    <property type="entry name" value="GDP-MANNOSE MANNOSYL HYDROLASE"/>
    <property type="match status" value="1"/>
</dbReference>
<dbReference type="RefSeq" id="WP_119702758.1">
    <property type="nucleotide sequence ID" value="NZ_JBHSOI010000001.1"/>
</dbReference>
<evidence type="ECO:0000313" key="5">
    <source>
        <dbReference type="Proteomes" id="UP000265581"/>
    </source>
</evidence>
<gene>
    <name evidence="4" type="ORF">DX116_03270</name>
</gene>
<sequence length="158" mass="17362">MATPEFILALREKIGTMPLWLCGVTAVVTRDDDVLLVKRSDTGEWSPVCGIVDPGEEPSDAAVREVLEEADVHATVERLAWVHVTDMFTYDNGDRSQYVDLVFGLRWTAGVPYPADGENTDARWFGRDDLPEMSADMRGRVDTALAGHVAARFGPLPG</sequence>
<evidence type="ECO:0000256" key="2">
    <source>
        <dbReference type="ARBA" id="ARBA00022801"/>
    </source>
</evidence>
<dbReference type="Gene3D" id="3.90.79.10">
    <property type="entry name" value="Nucleoside Triphosphate Pyrophosphohydrolase"/>
    <property type="match status" value="1"/>
</dbReference>
<dbReference type="InterPro" id="IPR000086">
    <property type="entry name" value="NUDIX_hydrolase_dom"/>
</dbReference>
<feature type="domain" description="Nudix hydrolase" evidence="3">
    <location>
        <begin position="19"/>
        <end position="149"/>
    </location>
</feature>
<dbReference type="Pfam" id="PF00293">
    <property type="entry name" value="NUDIX"/>
    <property type="match status" value="1"/>
</dbReference>
<protein>
    <submittedName>
        <fullName evidence="4">NUDIX domain-containing protein</fullName>
    </submittedName>
</protein>
<organism evidence="4 5">
    <name type="scientific">Aeromicrobium endophyticum</name>
    <dbReference type="NCBI Taxonomy" id="2292704"/>
    <lineage>
        <taxon>Bacteria</taxon>
        <taxon>Bacillati</taxon>
        <taxon>Actinomycetota</taxon>
        <taxon>Actinomycetes</taxon>
        <taxon>Propionibacteriales</taxon>
        <taxon>Nocardioidaceae</taxon>
        <taxon>Aeromicrobium</taxon>
    </lineage>
</organism>
<evidence type="ECO:0000259" key="3">
    <source>
        <dbReference type="PROSITE" id="PS51462"/>
    </source>
</evidence>
<proteinExistence type="predicted"/>
<dbReference type="InterPro" id="IPR015797">
    <property type="entry name" value="NUDIX_hydrolase-like_dom_sf"/>
</dbReference>
<dbReference type="EMBL" id="QUBR01000001">
    <property type="protein sequence ID" value="REK72645.1"/>
    <property type="molecule type" value="Genomic_DNA"/>
</dbReference>
<comment type="caution">
    <text evidence="4">The sequence shown here is derived from an EMBL/GenBank/DDBJ whole genome shotgun (WGS) entry which is preliminary data.</text>
</comment>
<dbReference type="OrthoDB" id="9814308at2"/>
<dbReference type="AlphaFoldDB" id="A0A371P9P4"/>
<dbReference type="GO" id="GO:0016787">
    <property type="term" value="F:hydrolase activity"/>
    <property type="evidence" value="ECO:0007669"/>
    <property type="project" value="UniProtKB-KW"/>
</dbReference>
<dbReference type="InterPro" id="IPR020084">
    <property type="entry name" value="NUDIX_hydrolase_CS"/>
</dbReference>
<accession>A0A371P9P4</accession>
<dbReference type="CDD" id="cd18879">
    <property type="entry name" value="NUDIX_Hydrolase"/>
    <property type="match status" value="1"/>
</dbReference>
<dbReference type="Proteomes" id="UP000265581">
    <property type="component" value="Unassembled WGS sequence"/>
</dbReference>
<dbReference type="PROSITE" id="PS00893">
    <property type="entry name" value="NUDIX_BOX"/>
    <property type="match status" value="1"/>
</dbReference>
<dbReference type="PROSITE" id="PS51462">
    <property type="entry name" value="NUDIX"/>
    <property type="match status" value="1"/>
</dbReference>
<evidence type="ECO:0000313" key="4">
    <source>
        <dbReference type="EMBL" id="REK72645.1"/>
    </source>
</evidence>
<dbReference type="PANTHER" id="PTHR43046:SF16">
    <property type="entry name" value="ADP-RIBOSE PYROPHOSPHATASE YJHB-RELATED"/>
    <property type="match status" value="1"/>
</dbReference>
<reference evidence="4 5" key="1">
    <citation type="submission" date="2018-08" db="EMBL/GenBank/DDBJ databases">
        <title>Aeromicrobium sp. M2KJ-4, whole genome shotgun sequence.</title>
        <authorList>
            <person name="Tuo L."/>
        </authorList>
    </citation>
    <scope>NUCLEOTIDE SEQUENCE [LARGE SCALE GENOMIC DNA]</scope>
    <source>
        <strain evidence="4 5">M2KJ-4</strain>
    </source>
</reference>
<evidence type="ECO:0000256" key="1">
    <source>
        <dbReference type="ARBA" id="ARBA00001946"/>
    </source>
</evidence>
<keyword evidence="2" id="KW-0378">Hydrolase</keyword>
<name>A0A371P9P4_9ACTN</name>
<dbReference type="SUPFAM" id="SSF55811">
    <property type="entry name" value="Nudix"/>
    <property type="match status" value="1"/>
</dbReference>
<keyword evidence="5" id="KW-1185">Reference proteome</keyword>
<comment type="cofactor">
    <cofactor evidence="1">
        <name>Mg(2+)</name>
        <dbReference type="ChEBI" id="CHEBI:18420"/>
    </cofactor>
</comment>